<dbReference type="RefSeq" id="WP_217942685.1">
    <property type="nucleotide sequence ID" value="NZ_JAHTGR010000006.1"/>
</dbReference>
<dbReference type="EMBL" id="JALJZU010000001">
    <property type="protein sequence ID" value="MCP2007110.1"/>
    <property type="molecule type" value="Genomic_DNA"/>
</dbReference>
<gene>
    <name evidence="2" type="ORF">KVP70_13180</name>
    <name evidence="3" type="ORF">L1274_000798</name>
</gene>
<reference evidence="3" key="2">
    <citation type="submission" date="2022-03" db="EMBL/GenBank/DDBJ databases">
        <title>Genome Encyclopedia of Bacteria and Archaea VI: Functional Genomics of Type Strains.</title>
        <authorList>
            <person name="Whitman W."/>
        </authorList>
    </citation>
    <scope>NUCLEOTIDE SEQUENCE</scope>
    <source>
        <strain evidence="3">HSC-15S17</strain>
    </source>
</reference>
<name>A0AA41L034_9BURK</name>
<protein>
    <recommendedName>
        <fullName evidence="6">Bacteriophage tail tape measure N-terminal domain-containing protein</fullName>
    </recommendedName>
</protein>
<keyword evidence="1" id="KW-0175">Coiled coil</keyword>
<evidence type="ECO:0000313" key="4">
    <source>
        <dbReference type="Proteomes" id="UP001155901"/>
    </source>
</evidence>
<feature type="coiled-coil region" evidence="1">
    <location>
        <begin position="732"/>
        <end position="759"/>
    </location>
</feature>
<feature type="coiled-coil region" evidence="1">
    <location>
        <begin position="1857"/>
        <end position="1885"/>
    </location>
</feature>
<evidence type="ECO:0000313" key="2">
    <source>
        <dbReference type="EMBL" id="MBV6321896.1"/>
    </source>
</evidence>
<reference evidence="2" key="1">
    <citation type="submission" date="2021-07" db="EMBL/GenBank/DDBJ databases">
        <title>Characterization of violacein-producing bacteria and related species.</title>
        <authorList>
            <person name="Wilson H.S."/>
            <person name="De Leon M.E."/>
        </authorList>
    </citation>
    <scope>NUCLEOTIDE SEQUENCE</scope>
    <source>
        <strain evidence="2">HSC-15S17</strain>
    </source>
</reference>
<dbReference type="EMBL" id="JAHTGR010000006">
    <property type="protein sequence ID" value="MBV6321896.1"/>
    <property type="molecule type" value="Genomic_DNA"/>
</dbReference>
<evidence type="ECO:0000256" key="1">
    <source>
        <dbReference type="SAM" id="Coils"/>
    </source>
</evidence>
<dbReference type="Proteomes" id="UP001162889">
    <property type="component" value="Unassembled WGS sequence"/>
</dbReference>
<keyword evidence="5" id="KW-1185">Reference proteome</keyword>
<organism evidence="2 4">
    <name type="scientific">Duganella violaceipulchra</name>
    <dbReference type="NCBI Taxonomy" id="2849652"/>
    <lineage>
        <taxon>Bacteria</taxon>
        <taxon>Pseudomonadati</taxon>
        <taxon>Pseudomonadota</taxon>
        <taxon>Betaproteobacteria</taxon>
        <taxon>Burkholderiales</taxon>
        <taxon>Oxalobacteraceae</taxon>
        <taxon>Telluria group</taxon>
        <taxon>Duganella</taxon>
    </lineage>
</organism>
<sequence length="2081" mass="217994">MPDIASIGLGMDSRPVVEGTKALDALGASATAVEPKIDKVAKAADGMSEASAKVWRYGTDAAKAVEALGAASARTGERTQATNGQMSDTAKIMQAQATEARAAAQANVALGASSQQMTIGSQLFIEKLREQAATVGMSRSQLAAYQAAQLGVSREAEASVAKLKAYEEAIKGAADAKAQAAKQTNVLTDAIKILAAGYGALKLTEYIKDAALLAARYETLGIVSTVVGKNAGYTKTQMDTATDAIARQGITMIESRQSAIKLVQAHVDLTNATGLARIAQDAAVIGNINSSEAFDRLVNGVARGNTLILRNIGINVNLQAAYQQMAAELGKSTKELTENERVQARLNAVLERGTDIAGTYEASMDTAGKQLKSMQRYTEDLKTVIGETFTEVLTIGVMALTDHLKDANKEVNELSKNQQLHEWGRSLADVFIWVANKVGNATTLLQQASAWADHKSARDDIDSKYKGLANDNAKNSSFWDIGFSDSGKRLAAAKAAEMAEENVAYVTQQAKLAGQYDAFAKAGAERETVMTAKHKAEADARLKVDTDYAEKSRAVQVAYAGYSLKIQQDAQMALAKSVYVGTPTFRDTEGREPKAKVNQVESTELADRLARIQDLVGAEKQMYDTMSKMDDMFHAAGKMGDAEYYQNKRDYAAAAAKDQIDGYTKQIADLRAYHNATAAEAAKHAKQINDIEAKRAAAGVNAQDEQNLLTAKESLRLDAIASASEDATNKYLAGLDQEAKKLEESNAAHETSKGAVERENIARLDAAIAAQQQFMAEQVLFGATDAELAQAPVILKYLEDVRAARARIAAGMDQQQAGQFKDKMADQAIKDWQRAGQSIADSLTSAFGAGGKALGGMFQAYAKGMEGQLRAQKDLALAKKQADDDPAKIEAINRAQLAGAQSQIQGYAGMTSAAQGFFAEGSRGYQAMHAATVALQGAEIALSLIKGVNAVLTQGEGDPYSAFVRMAAMAAIVTGLGVALSGGGGGGGGQSAADVQKAQGTGSVFGDSSAKSDSVRHSIEQMSANTDLLVPINQGMLTSLKAIEASMVGLTNLVVRTPGVTDGTNMGIQTGTIGKSTGASIAAGAQVGSMIGGYIAGPVGMMVGAIGGAIVGGLKSIWGKTTQNIVDSGLQYGGSVRSLQDGKGFDQYASVDTTKSSFFGLSKSTSNSVQTQGLNDELSKQFGLIFTNLDKSLQAASVALGGSAADVTKVLDGLTLESTKVSLKGLTGTALTDALNSVISKSMDDIASAAFPQMDQFRKVGEGYAETVMRIAGDYAKLDSILAATGTTFGPVGMASLAAREHLIELAGGIDQLNSQTNSFSQNFLSKAEQLAPVQKYVTDQLAAMGLQSLTTRDQFKDYALGLANSGALATDAGAQQYASLMALSEAFAKTHAATVDLTKSEQEVADERTDLQNKLDDLTMSQAQLAEKAEKAISSHNLALYQQVQAAELLEKKRAMEITLMELTGDKAGALAANRATELAGMSAALRPTQELIYAQQDLAAATQETATILGLQAQMYAANGDKVSAAAVLEQQHAASLVGLTPAVAAATQATWAAQAAEKAKKDALDESNAILGLQAQLLASTGDKAGAAAVLEQQHINALTGLTPAVAQATKELWAAQAAEKFHADAMANRSAVLTQQAAYYTTINDKASLARVTEDQRTASLVGQTAEVANWTRMAWAAADAEKARTNALAESNAILQLQAQTAAATGDQAAAAAVLEQQHTNAMIGLSPAVADATRTMWAAEQAAKAKASVDSLTVELLNAQGLSQEAVNLQRRAEIAALSDTERALKESTYAAIDKAKTGSLQVQLLQAQGNDAAATVLQRQQALAALGVQDRALQQAIYDAQDKHVADQQAAQVAAAMAQAQQQAAEESKRAAEALKSAWQGLTDSITDEVKRIRGLIDGGGEQSYASSQAAFAIATGQARSGDQDAAKLLPSLSKAMLDLAEANAVTSFDLRLARAQAAASLTQTNSIIAAQFGLKVPSFDVGTDYISQTGLALVHQGESITPAASNRPYTQSNAGGGNAELVAEIRALRAEVAALRSDNSTWSAPMGRDMKRVADTLEIVTDGGNAMRTKEEA</sequence>
<evidence type="ECO:0000313" key="5">
    <source>
        <dbReference type="Proteomes" id="UP001162889"/>
    </source>
</evidence>
<comment type="caution">
    <text evidence="2">The sequence shown here is derived from an EMBL/GenBank/DDBJ whole genome shotgun (WGS) entry which is preliminary data.</text>
</comment>
<evidence type="ECO:0000313" key="3">
    <source>
        <dbReference type="EMBL" id="MCP2007110.1"/>
    </source>
</evidence>
<accession>A0AA41L034</accession>
<proteinExistence type="predicted"/>
<dbReference type="Proteomes" id="UP001155901">
    <property type="component" value="Unassembled WGS sequence"/>
</dbReference>
<evidence type="ECO:0008006" key="6">
    <source>
        <dbReference type="Google" id="ProtNLM"/>
    </source>
</evidence>